<evidence type="ECO:0000256" key="1">
    <source>
        <dbReference type="ARBA" id="ARBA00023015"/>
    </source>
</evidence>
<accession>F0JC49</accession>
<dbReference type="PRINTS" id="PR00598">
    <property type="entry name" value="HTHMARR"/>
</dbReference>
<dbReference type="STRING" id="641491.DND132_2419"/>
<evidence type="ECO:0000313" key="7">
    <source>
        <dbReference type="Proteomes" id="UP000007845"/>
    </source>
</evidence>
<dbReference type="HOGENOM" id="CLU_1452258_0_0_7"/>
<keyword evidence="2" id="KW-0238">DNA-binding</keyword>
<proteinExistence type="predicted"/>
<dbReference type="EMBL" id="CP003220">
    <property type="protein sequence ID" value="EGB15622.1"/>
    <property type="molecule type" value="Genomic_DNA"/>
</dbReference>
<evidence type="ECO:0000256" key="3">
    <source>
        <dbReference type="ARBA" id="ARBA00023163"/>
    </source>
</evidence>
<dbReference type="InterPro" id="IPR023187">
    <property type="entry name" value="Tscrpt_reg_MarR-type_CS"/>
</dbReference>
<dbReference type="GO" id="GO:0003677">
    <property type="term" value="F:DNA binding"/>
    <property type="evidence" value="ECO:0007669"/>
    <property type="project" value="UniProtKB-KW"/>
</dbReference>
<feature type="compositionally biased region" description="Gly residues" evidence="4">
    <location>
        <begin position="146"/>
        <end position="186"/>
    </location>
</feature>
<dbReference type="KEGG" id="ddn:DND132_2419"/>
<dbReference type="AlphaFoldDB" id="F0JC49"/>
<protein>
    <submittedName>
        <fullName evidence="6">Transcriptional regulator, MarR family</fullName>
    </submittedName>
</protein>
<keyword evidence="7" id="KW-1185">Reference proteome</keyword>
<dbReference type="SUPFAM" id="SSF46785">
    <property type="entry name" value="Winged helix' DNA-binding domain"/>
    <property type="match status" value="1"/>
</dbReference>
<organism evidence="6 7">
    <name type="scientific">Pseudodesulfovibrio mercurii</name>
    <dbReference type="NCBI Taxonomy" id="641491"/>
    <lineage>
        <taxon>Bacteria</taxon>
        <taxon>Pseudomonadati</taxon>
        <taxon>Thermodesulfobacteriota</taxon>
        <taxon>Desulfovibrionia</taxon>
        <taxon>Desulfovibrionales</taxon>
        <taxon>Desulfovibrionaceae</taxon>
    </lineage>
</organism>
<feature type="domain" description="HTH marR-type" evidence="5">
    <location>
        <begin position="9"/>
        <end position="135"/>
    </location>
</feature>
<dbReference type="InterPro" id="IPR000835">
    <property type="entry name" value="HTH_MarR-typ"/>
</dbReference>
<dbReference type="Proteomes" id="UP000007845">
    <property type="component" value="Chromosome"/>
</dbReference>
<reference evidence="6 7" key="1">
    <citation type="journal article" date="2011" name="J. Bacteriol.">
        <title>Genome sequence of the mercury-methylating strain Desulfovibrio desulfuricans ND132.</title>
        <authorList>
            <person name="Brown S.D."/>
            <person name="Gilmour C.C."/>
            <person name="Kucken A.M."/>
            <person name="Wall J.D."/>
            <person name="Elias D.A."/>
            <person name="Brandt C.C."/>
            <person name="Podar M."/>
            <person name="Chertkov O."/>
            <person name="Held B."/>
            <person name="Bruce D.C."/>
            <person name="Detter J.C."/>
            <person name="Tapia R."/>
            <person name="Han C.S."/>
            <person name="Goodwin L.A."/>
            <person name="Cheng J.F."/>
            <person name="Pitluck S."/>
            <person name="Woyke T."/>
            <person name="Mikhailova N."/>
            <person name="Ivanova N.N."/>
            <person name="Han J."/>
            <person name="Lucas S."/>
            <person name="Lapidus A.L."/>
            <person name="Land M.L."/>
            <person name="Hauser L.J."/>
            <person name="Palumbo A.V."/>
        </authorList>
    </citation>
    <scope>NUCLEOTIDE SEQUENCE [LARGE SCALE GENOMIC DNA]</scope>
    <source>
        <strain evidence="6 7">ND132</strain>
    </source>
</reference>
<dbReference type="PANTHER" id="PTHR42756:SF1">
    <property type="entry name" value="TRANSCRIPTIONAL REPRESSOR OF EMRAB OPERON"/>
    <property type="match status" value="1"/>
</dbReference>
<evidence type="ECO:0000259" key="5">
    <source>
        <dbReference type="PROSITE" id="PS50995"/>
    </source>
</evidence>
<sequence>MSPAQPATNAELAGLFRLASRLMARAGHRRDLAHHAQHQVLSILLENGPMPQGELLEILDVRSSSLSELLRKLEDRGLILRERNEEDRRSFIISPTDQARALDTDGNGTDADNQFDCLDQAERDQLRTILGKLVNSLREDPAACGPGNGRGFGPGRGGRGGPGGPGKGFGKGRGRGNGFGRGRGGR</sequence>
<dbReference type="PANTHER" id="PTHR42756">
    <property type="entry name" value="TRANSCRIPTIONAL REGULATOR, MARR"/>
    <property type="match status" value="1"/>
</dbReference>
<name>F0JC49_9BACT</name>
<keyword evidence="3" id="KW-0804">Transcription</keyword>
<dbReference type="Pfam" id="PF01047">
    <property type="entry name" value="MarR"/>
    <property type="match status" value="1"/>
</dbReference>
<dbReference type="SMR" id="F0JC49"/>
<dbReference type="SMART" id="SM00347">
    <property type="entry name" value="HTH_MARR"/>
    <property type="match status" value="1"/>
</dbReference>
<keyword evidence="1" id="KW-0805">Transcription regulation</keyword>
<dbReference type="Gene3D" id="1.10.10.10">
    <property type="entry name" value="Winged helix-like DNA-binding domain superfamily/Winged helix DNA-binding domain"/>
    <property type="match status" value="1"/>
</dbReference>
<dbReference type="RefSeq" id="WP_014323048.1">
    <property type="nucleotide sequence ID" value="NC_016803.1"/>
</dbReference>
<dbReference type="InterPro" id="IPR011991">
    <property type="entry name" value="ArsR-like_HTH"/>
</dbReference>
<evidence type="ECO:0000256" key="2">
    <source>
        <dbReference type="ARBA" id="ARBA00023125"/>
    </source>
</evidence>
<evidence type="ECO:0000313" key="6">
    <source>
        <dbReference type="EMBL" id="EGB15622.1"/>
    </source>
</evidence>
<dbReference type="OrthoDB" id="5432752at2"/>
<dbReference type="InterPro" id="IPR036390">
    <property type="entry name" value="WH_DNA-bd_sf"/>
</dbReference>
<dbReference type="PROSITE" id="PS50995">
    <property type="entry name" value="HTH_MARR_2"/>
    <property type="match status" value="1"/>
</dbReference>
<dbReference type="GO" id="GO:0003700">
    <property type="term" value="F:DNA-binding transcription factor activity"/>
    <property type="evidence" value="ECO:0007669"/>
    <property type="project" value="InterPro"/>
</dbReference>
<evidence type="ECO:0000256" key="4">
    <source>
        <dbReference type="SAM" id="MobiDB-lite"/>
    </source>
</evidence>
<dbReference type="PROSITE" id="PS01117">
    <property type="entry name" value="HTH_MARR_1"/>
    <property type="match status" value="1"/>
</dbReference>
<gene>
    <name evidence="6" type="ORF">DND132_2419</name>
</gene>
<dbReference type="InterPro" id="IPR036388">
    <property type="entry name" value="WH-like_DNA-bd_sf"/>
</dbReference>
<feature type="region of interest" description="Disordered" evidence="4">
    <location>
        <begin position="139"/>
        <end position="186"/>
    </location>
</feature>
<dbReference type="CDD" id="cd00090">
    <property type="entry name" value="HTH_ARSR"/>
    <property type="match status" value="1"/>
</dbReference>
<dbReference type="eggNOG" id="COG1846">
    <property type="taxonomic scope" value="Bacteria"/>
</dbReference>